<keyword evidence="3" id="KW-1185">Reference proteome</keyword>
<feature type="chain" id="PRO_5021286251" description="Secreted protein" evidence="1">
    <location>
        <begin position="22"/>
        <end position="85"/>
    </location>
</feature>
<evidence type="ECO:0000313" key="2">
    <source>
        <dbReference type="EMBL" id="GBO44070.1"/>
    </source>
</evidence>
<organism evidence="2 3">
    <name type="scientific">Araneus ventricosus</name>
    <name type="common">Orbweaver spider</name>
    <name type="synonym">Epeira ventricosa</name>
    <dbReference type="NCBI Taxonomy" id="182803"/>
    <lineage>
        <taxon>Eukaryota</taxon>
        <taxon>Metazoa</taxon>
        <taxon>Ecdysozoa</taxon>
        <taxon>Arthropoda</taxon>
        <taxon>Chelicerata</taxon>
        <taxon>Arachnida</taxon>
        <taxon>Araneae</taxon>
        <taxon>Araneomorphae</taxon>
        <taxon>Entelegynae</taxon>
        <taxon>Araneoidea</taxon>
        <taxon>Araneidae</taxon>
        <taxon>Araneus</taxon>
    </lineage>
</organism>
<keyword evidence="1" id="KW-0732">Signal</keyword>
<evidence type="ECO:0000313" key="3">
    <source>
        <dbReference type="Proteomes" id="UP000499080"/>
    </source>
</evidence>
<dbReference type="EMBL" id="BGPR01070674">
    <property type="protein sequence ID" value="GBO44070.1"/>
    <property type="molecule type" value="Genomic_DNA"/>
</dbReference>
<name>A0A4Y2X5G1_ARAVE</name>
<comment type="caution">
    <text evidence="2">The sequence shown here is derived from an EMBL/GenBank/DDBJ whole genome shotgun (WGS) entry which is preliminary data.</text>
</comment>
<dbReference type="Proteomes" id="UP000499080">
    <property type="component" value="Unassembled WGS sequence"/>
</dbReference>
<feature type="signal peptide" evidence="1">
    <location>
        <begin position="1"/>
        <end position="21"/>
    </location>
</feature>
<dbReference type="AlphaFoldDB" id="A0A4Y2X5G1"/>
<evidence type="ECO:0000256" key="1">
    <source>
        <dbReference type="SAM" id="SignalP"/>
    </source>
</evidence>
<gene>
    <name evidence="2" type="ORF">AVEN_109210_1</name>
</gene>
<accession>A0A4Y2X5G1</accession>
<evidence type="ECO:0008006" key="4">
    <source>
        <dbReference type="Google" id="ProtNLM"/>
    </source>
</evidence>
<proteinExistence type="predicted"/>
<protein>
    <recommendedName>
        <fullName evidence="4">Secreted protein</fullName>
    </recommendedName>
</protein>
<sequence length="85" mass="9238">MSRSVVRRLLSQVCLLECILSGEMPTSLGTSKASKSTDGKIRTVPMDCCRLCMSRGNCATGRIPNINKSPSMTLSKQAIDCWNKA</sequence>
<reference evidence="2 3" key="1">
    <citation type="journal article" date="2019" name="Sci. Rep.">
        <title>Orb-weaving spider Araneus ventricosus genome elucidates the spidroin gene catalogue.</title>
        <authorList>
            <person name="Kono N."/>
            <person name="Nakamura H."/>
            <person name="Ohtoshi R."/>
            <person name="Moran D.A.P."/>
            <person name="Shinohara A."/>
            <person name="Yoshida Y."/>
            <person name="Fujiwara M."/>
            <person name="Mori M."/>
            <person name="Tomita M."/>
            <person name="Arakawa K."/>
        </authorList>
    </citation>
    <scope>NUCLEOTIDE SEQUENCE [LARGE SCALE GENOMIC DNA]</scope>
</reference>